<dbReference type="STRING" id="348151.IV55_GL000991"/>
<dbReference type="EMBL" id="BJUD01000009">
    <property type="protein sequence ID" value="GEK28388.1"/>
    <property type="molecule type" value="Genomic_DNA"/>
</dbReference>
<reference evidence="1 4" key="2">
    <citation type="submission" date="2019-07" db="EMBL/GenBank/DDBJ databases">
        <title>Whole genome shotgun sequence of Lactobacillus siliginis NBRC 101315.</title>
        <authorList>
            <person name="Hosoyama A."/>
            <person name="Uohara A."/>
            <person name="Ohji S."/>
            <person name="Ichikawa N."/>
        </authorList>
    </citation>
    <scope>NUCLEOTIDE SEQUENCE [LARGE SCALE GENOMIC DNA]</scope>
    <source>
        <strain evidence="1 4">NBRC 101315</strain>
    </source>
</reference>
<protein>
    <submittedName>
        <fullName evidence="2">Uncharacterized protein</fullName>
    </submittedName>
</protein>
<dbReference type="RefSeq" id="WP_057811660.1">
    <property type="nucleotide sequence ID" value="NZ_BJUD01000009.1"/>
</dbReference>
<reference evidence="2 3" key="1">
    <citation type="journal article" date="2015" name="Genome Announc.">
        <title>Expanding the biotechnology potential of lactobacilli through comparative genomics of 213 strains and associated genera.</title>
        <authorList>
            <person name="Sun Z."/>
            <person name="Harris H.M."/>
            <person name="McCann A."/>
            <person name="Guo C."/>
            <person name="Argimon S."/>
            <person name="Zhang W."/>
            <person name="Yang X."/>
            <person name="Jeffery I.B."/>
            <person name="Cooney J.C."/>
            <person name="Kagawa T.F."/>
            <person name="Liu W."/>
            <person name="Song Y."/>
            <person name="Salvetti E."/>
            <person name="Wrobel A."/>
            <person name="Rasinkangas P."/>
            <person name="Parkhill J."/>
            <person name="Rea M.C."/>
            <person name="O'Sullivan O."/>
            <person name="Ritari J."/>
            <person name="Douillard F.P."/>
            <person name="Paul Ross R."/>
            <person name="Yang R."/>
            <person name="Briner A.E."/>
            <person name="Felis G.E."/>
            <person name="de Vos W.M."/>
            <person name="Barrangou R."/>
            <person name="Klaenhammer T.R."/>
            <person name="Caufield P.W."/>
            <person name="Cui Y."/>
            <person name="Zhang H."/>
            <person name="O'Toole P.W."/>
        </authorList>
    </citation>
    <scope>NUCLEOTIDE SEQUENCE [LARGE SCALE GENOMIC DNA]</scope>
    <source>
        <strain evidence="2 3">DSM 22696</strain>
    </source>
</reference>
<dbReference type="EMBL" id="JQCB01000021">
    <property type="protein sequence ID" value="KRN93682.1"/>
    <property type="molecule type" value="Genomic_DNA"/>
</dbReference>
<comment type="caution">
    <text evidence="2">The sequence shown here is derived from an EMBL/GenBank/DDBJ whole genome shotgun (WGS) entry which is preliminary data.</text>
</comment>
<dbReference type="AlphaFoldDB" id="A0A0R2KW01"/>
<evidence type="ECO:0000313" key="4">
    <source>
        <dbReference type="Proteomes" id="UP000321429"/>
    </source>
</evidence>
<gene>
    <name evidence="2" type="ORF">IV55_GL000991</name>
    <name evidence="1" type="ORF">LSI01_06990</name>
</gene>
<name>A0A0R2KW01_9LACO</name>
<dbReference type="Proteomes" id="UP000051139">
    <property type="component" value="Unassembled WGS sequence"/>
</dbReference>
<evidence type="ECO:0000313" key="2">
    <source>
        <dbReference type="EMBL" id="KRN93682.1"/>
    </source>
</evidence>
<dbReference type="Proteomes" id="UP000321429">
    <property type="component" value="Unassembled WGS sequence"/>
</dbReference>
<proteinExistence type="predicted"/>
<accession>A0A0R2KW01</accession>
<sequence length="199" mass="22414">MTEINDQLKSAQSRGLLLAIYHYFDDETFSVGRILQQDDTHVLLEVVDPNGSFNGLQLISKDFINRVVLRSDYLRSTEVWQQAANRDGYADPWQIEQTKASLNLDDNALLRSLLQNALRKELVLSLGTVRQVADDNVTDADFTGLVAEYVGDAVALNYLDPWDLTDAWQIDIKTDEINYLRVGAGVCERMKALLAVYGD</sequence>
<organism evidence="2 3">
    <name type="scientific">Furfurilactobacillus siliginis</name>
    <dbReference type="NCBI Taxonomy" id="348151"/>
    <lineage>
        <taxon>Bacteria</taxon>
        <taxon>Bacillati</taxon>
        <taxon>Bacillota</taxon>
        <taxon>Bacilli</taxon>
        <taxon>Lactobacillales</taxon>
        <taxon>Lactobacillaceae</taxon>
        <taxon>Furfurilactobacillus</taxon>
    </lineage>
</organism>
<evidence type="ECO:0000313" key="1">
    <source>
        <dbReference type="EMBL" id="GEK28388.1"/>
    </source>
</evidence>
<dbReference type="PATRIC" id="fig|348151.3.peg.1014"/>
<evidence type="ECO:0000313" key="3">
    <source>
        <dbReference type="Proteomes" id="UP000051139"/>
    </source>
</evidence>
<keyword evidence="3" id="KW-1185">Reference proteome</keyword>
<dbReference type="OrthoDB" id="2303858at2"/>